<feature type="domain" description="HTH luxR-type" evidence="6">
    <location>
        <begin position="155"/>
        <end position="200"/>
    </location>
</feature>
<accession>D7CXR1</accession>
<dbReference type="InterPro" id="IPR011006">
    <property type="entry name" value="CheY-like_superfamily"/>
</dbReference>
<evidence type="ECO:0000313" key="8">
    <source>
        <dbReference type="EMBL" id="ADI14663.1"/>
    </source>
</evidence>
<dbReference type="Proteomes" id="UP000000379">
    <property type="component" value="Chromosome"/>
</dbReference>
<evidence type="ECO:0000259" key="7">
    <source>
        <dbReference type="PROSITE" id="PS50110"/>
    </source>
</evidence>
<dbReference type="CDD" id="cd17535">
    <property type="entry name" value="REC_NarL-like"/>
    <property type="match status" value="1"/>
</dbReference>
<dbReference type="PANTHER" id="PTHR43214:SF41">
    <property type="entry name" value="NITRATE_NITRITE RESPONSE REGULATOR PROTEIN NARP"/>
    <property type="match status" value="1"/>
</dbReference>
<dbReference type="GO" id="GO:0006355">
    <property type="term" value="P:regulation of DNA-templated transcription"/>
    <property type="evidence" value="ECO:0007669"/>
    <property type="project" value="InterPro"/>
</dbReference>
<dbReference type="GO" id="GO:0000160">
    <property type="term" value="P:phosphorelay signal transduction system"/>
    <property type="evidence" value="ECO:0007669"/>
    <property type="project" value="InterPro"/>
</dbReference>
<dbReference type="PRINTS" id="PR00038">
    <property type="entry name" value="HTHLUXR"/>
</dbReference>
<proteinExistence type="predicted"/>
<keyword evidence="3" id="KW-0238">DNA-binding</keyword>
<reference evidence="9" key="1">
    <citation type="submission" date="2010-05" db="EMBL/GenBank/DDBJ databases">
        <title>The complete genome of Truepera radiovictris DSM 17093.</title>
        <authorList>
            <consortium name="US DOE Joint Genome Institute (JGI-PGF)"/>
            <person name="Lucas S."/>
            <person name="Copeland A."/>
            <person name="Lapidus A."/>
            <person name="Glavina del Rio T."/>
            <person name="Dalin E."/>
            <person name="Tice H."/>
            <person name="Bruce D."/>
            <person name="Goodwin L."/>
            <person name="Pitluck S."/>
            <person name="Kyrpides N."/>
            <person name="Mavromatis K."/>
            <person name="Ovchinnikova G."/>
            <person name="Munk A.C."/>
            <person name="Detter J.C."/>
            <person name="Han C."/>
            <person name="Tapia R."/>
            <person name="Land M."/>
            <person name="Hauser L."/>
            <person name="Markowitz V."/>
            <person name="Cheng J.-F."/>
            <person name="Hugenholtz P."/>
            <person name="Woyke T."/>
            <person name="Wu D."/>
            <person name="Tindall B."/>
            <person name="Pomrenke H.G."/>
            <person name="Brambilla E."/>
            <person name="Klenk H.-P."/>
            <person name="Eisen J.A."/>
        </authorList>
    </citation>
    <scope>NUCLEOTIDE SEQUENCE [LARGE SCALE GENOMIC DNA]</scope>
    <source>
        <strain evidence="9">DSM 17093 / CIP 108686 / LMG 22925 / RQ-24</strain>
    </source>
</reference>
<name>D7CXR1_TRURR</name>
<dbReference type="InterPro" id="IPR039420">
    <property type="entry name" value="WalR-like"/>
</dbReference>
<dbReference type="SUPFAM" id="SSF52172">
    <property type="entry name" value="CheY-like"/>
    <property type="match status" value="1"/>
</dbReference>
<dbReference type="InterPro" id="IPR058245">
    <property type="entry name" value="NreC/VraR/RcsB-like_REC"/>
</dbReference>
<dbReference type="PROSITE" id="PS50110">
    <property type="entry name" value="RESPONSE_REGULATORY"/>
    <property type="match status" value="1"/>
</dbReference>
<dbReference type="Gene3D" id="3.40.50.2300">
    <property type="match status" value="1"/>
</dbReference>
<dbReference type="OrthoDB" id="9796655at2"/>
<dbReference type="SMART" id="SM00448">
    <property type="entry name" value="REC"/>
    <property type="match status" value="1"/>
</dbReference>
<keyword evidence="4" id="KW-0804">Transcription</keyword>
<evidence type="ECO:0000256" key="4">
    <source>
        <dbReference type="ARBA" id="ARBA00023163"/>
    </source>
</evidence>
<dbReference type="Pfam" id="PF00072">
    <property type="entry name" value="Response_reg"/>
    <property type="match status" value="1"/>
</dbReference>
<dbReference type="InterPro" id="IPR001789">
    <property type="entry name" value="Sig_transdc_resp-reg_receiver"/>
</dbReference>
<dbReference type="Pfam" id="PF00196">
    <property type="entry name" value="GerE"/>
    <property type="match status" value="1"/>
</dbReference>
<evidence type="ECO:0000256" key="3">
    <source>
        <dbReference type="ARBA" id="ARBA00023125"/>
    </source>
</evidence>
<organism evidence="8 9">
    <name type="scientific">Truepera radiovictrix (strain DSM 17093 / CIP 108686 / LMG 22925 / RQ-24)</name>
    <dbReference type="NCBI Taxonomy" id="649638"/>
    <lineage>
        <taxon>Bacteria</taxon>
        <taxon>Thermotogati</taxon>
        <taxon>Deinococcota</taxon>
        <taxon>Deinococci</taxon>
        <taxon>Trueperales</taxon>
        <taxon>Trueperaceae</taxon>
        <taxon>Truepera</taxon>
    </lineage>
</organism>
<keyword evidence="2" id="KW-0805">Transcription regulation</keyword>
<dbReference type="STRING" id="649638.Trad_1544"/>
<dbReference type="PROSITE" id="PS50043">
    <property type="entry name" value="HTH_LUXR_2"/>
    <property type="match status" value="1"/>
</dbReference>
<evidence type="ECO:0000256" key="5">
    <source>
        <dbReference type="PROSITE-ProRule" id="PRU00169"/>
    </source>
</evidence>
<protein>
    <submittedName>
        <fullName evidence="8">Two component transcriptional regulator, LuxR family</fullName>
    </submittedName>
</protein>
<evidence type="ECO:0000256" key="2">
    <source>
        <dbReference type="ARBA" id="ARBA00023015"/>
    </source>
</evidence>
<dbReference type="PANTHER" id="PTHR43214">
    <property type="entry name" value="TWO-COMPONENT RESPONSE REGULATOR"/>
    <property type="match status" value="1"/>
</dbReference>
<keyword evidence="9" id="KW-1185">Reference proteome</keyword>
<dbReference type="eggNOG" id="COG2197">
    <property type="taxonomic scope" value="Bacteria"/>
</dbReference>
<dbReference type="InterPro" id="IPR000792">
    <property type="entry name" value="Tscrpt_reg_LuxR_C"/>
</dbReference>
<dbReference type="HOGENOM" id="CLU_000445_90_1_0"/>
<dbReference type="AlphaFoldDB" id="D7CXR1"/>
<evidence type="ECO:0000256" key="1">
    <source>
        <dbReference type="ARBA" id="ARBA00022553"/>
    </source>
</evidence>
<dbReference type="GO" id="GO:0003677">
    <property type="term" value="F:DNA binding"/>
    <property type="evidence" value="ECO:0007669"/>
    <property type="project" value="UniProtKB-KW"/>
</dbReference>
<feature type="domain" description="Response regulatory" evidence="7">
    <location>
        <begin position="19"/>
        <end position="135"/>
    </location>
</feature>
<reference evidence="8 9" key="2">
    <citation type="journal article" date="2011" name="Stand. Genomic Sci.">
        <title>Complete genome sequence of Truepera radiovictrix type strain (RQ-24).</title>
        <authorList>
            <person name="Ivanova N."/>
            <person name="Rohde C."/>
            <person name="Munk C."/>
            <person name="Nolan M."/>
            <person name="Lucas S."/>
            <person name="Del Rio T.G."/>
            <person name="Tice H."/>
            <person name="Deshpande S."/>
            <person name="Cheng J.F."/>
            <person name="Tapia R."/>
            <person name="Han C."/>
            <person name="Goodwin L."/>
            <person name="Pitluck S."/>
            <person name="Liolios K."/>
            <person name="Mavromatis K."/>
            <person name="Mikhailova N."/>
            <person name="Pati A."/>
            <person name="Chen A."/>
            <person name="Palaniappan K."/>
            <person name="Land M."/>
            <person name="Hauser L."/>
            <person name="Chang Y.J."/>
            <person name="Jeffries C.D."/>
            <person name="Brambilla E."/>
            <person name="Rohde M."/>
            <person name="Goker M."/>
            <person name="Tindall B.J."/>
            <person name="Woyke T."/>
            <person name="Bristow J."/>
            <person name="Eisen J.A."/>
            <person name="Markowitz V."/>
            <person name="Hugenholtz P."/>
            <person name="Kyrpides N.C."/>
            <person name="Klenk H.P."/>
            <person name="Lapidus A."/>
        </authorList>
    </citation>
    <scope>NUCLEOTIDE SEQUENCE [LARGE SCALE GENOMIC DNA]</scope>
    <source>
        <strain evidence="9">DSM 17093 / CIP 108686 / LMG 22925 / RQ-24</strain>
    </source>
</reference>
<dbReference type="KEGG" id="tra:Trad_1544"/>
<dbReference type="InterPro" id="IPR016032">
    <property type="entry name" value="Sig_transdc_resp-reg_C-effctor"/>
</dbReference>
<sequence length="200" mass="21572">MSETGDGAPTSSPAPRKLRVLLADDHPLVRSGIRATLAGEAHIELVGEATDGFEAQRLCAAQQPDVLLLDLSMPGPSPLETLAAVRARAPRTRVLVLTAYDDDTYVRGMVSAGVDGYLLKDEATEALLQALTALARGGTYFSRAVVQKLVDGNDRAPSPTDFTPREVEMLVGIARGWDNRRIAAEFDLAEQTVRNYISRI</sequence>
<evidence type="ECO:0000313" key="9">
    <source>
        <dbReference type="Proteomes" id="UP000000379"/>
    </source>
</evidence>
<dbReference type="SUPFAM" id="SSF46894">
    <property type="entry name" value="C-terminal effector domain of the bipartite response regulators"/>
    <property type="match status" value="1"/>
</dbReference>
<feature type="modified residue" description="4-aspartylphosphate" evidence="5">
    <location>
        <position position="70"/>
    </location>
</feature>
<dbReference type="SMART" id="SM00421">
    <property type="entry name" value="HTH_LUXR"/>
    <property type="match status" value="1"/>
</dbReference>
<dbReference type="EMBL" id="CP002049">
    <property type="protein sequence ID" value="ADI14663.1"/>
    <property type="molecule type" value="Genomic_DNA"/>
</dbReference>
<gene>
    <name evidence="8" type="ordered locus">Trad_1544</name>
</gene>
<dbReference type="RefSeq" id="WP_013178031.1">
    <property type="nucleotide sequence ID" value="NC_014221.1"/>
</dbReference>
<evidence type="ECO:0000259" key="6">
    <source>
        <dbReference type="PROSITE" id="PS50043"/>
    </source>
</evidence>
<keyword evidence="1 5" id="KW-0597">Phosphoprotein</keyword>